<dbReference type="Pfam" id="PF02662">
    <property type="entry name" value="FlpD"/>
    <property type="match status" value="1"/>
</dbReference>
<keyword evidence="7" id="KW-1185">Reference proteome</keyword>
<keyword evidence="2 6" id="KW-0560">Oxidoreductase</keyword>
<protein>
    <submittedName>
        <fullName evidence="6">Methyl-viologen-reducing hydrogenase delta subunit</fullName>
        <ecNumber evidence="6">1.12.99.-</ecNumber>
    </submittedName>
</protein>
<dbReference type="InterPro" id="IPR003813">
    <property type="entry name" value="MvhD/FlpD"/>
</dbReference>
<dbReference type="EC" id="1.12.99.-" evidence="6"/>
<dbReference type="EMBL" id="APJX01000005">
    <property type="protein sequence ID" value="EMS79237.1"/>
    <property type="molecule type" value="Genomic_DNA"/>
</dbReference>
<evidence type="ECO:0000256" key="3">
    <source>
        <dbReference type="ARBA" id="ARBA00023004"/>
    </source>
</evidence>
<keyword evidence="1" id="KW-0479">Metal-binding</keyword>
<dbReference type="GO" id="GO:0051536">
    <property type="term" value="F:iron-sulfur cluster binding"/>
    <property type="evidence" value="ECO:0007669"/>
    <property type="project" value="UniProtKB-KW"/>
</dbReference>
<feature type="domain" description="F420-non-reducing hydrogenase iron-sulfur subunit D" evidence="5">
    <location>
        <begin position="8"/>
        <end position="130"/>
    </location>
</feature>
<organism evidence="6 7">
    <name type="scientific">Desulfotignum phosphitoxidans DSM 13687</name>
    <dbReference type="NCBI Taxonomy" id="1286635"/>
    <lineage>
        <taxon>Bacteria</taxon>
        <taxon>Pseudomonadati</taxon>
        <taxon>Thermodesulfobacteriota</taxon>
        <taxon>Desulfobacteria</taxon>
        <taxon>Desulfobacterales</taxon>
        <taxon>Desulfobacteraceae</taxon>
        <taxon>Desulfotignum</taxon>
    </lineage>
</organism>
<evidence type="ECO:0000256" key="1">
    <source>
        <dbReference type="ARBA" id="ARBA00022723"/>
    </source>
</evidence>
<comment type="caution">
    <text evidence="6">The sequence shown here is derived from an EMBL/GenBank/DDBJ whole genome shotgun (WGS) entry which is preliminary data.</text>
</comment>
<name>S0G4H6_9BACT</name>
<evidence type="ECO:0000313" key="6">
    <source>
        <dbReference type="EMBL" id="EMS79237.1"/>
    </source>
</evidence>
<accession>S0G4H6</accession>
<dbReference type="Proteomes" id="UP000014216">
    <property type="component" value="Unassembled WGS sequence"/>
</dbReference>
<gene>
    <name evidence="6" type="primary">mvhD1</name>
    <name evidence="6" type="ORF">Dpo_5c01610</name>
</gene>
<dbReference type="RefSeq" id="WP_006966327.1">
    <property type="nucleotide sequence ID" value="NZ_APJX01000005.1"/>
</dbReference>
<keyword evidence="4" id="KW-0411">Iron-sulfur</keyword>
<evidence type="ECO:0000256" key="2">
    <source>
        <dbReference type="ARBA" id="ARBA00023002"/>
    </source>
</evidence>
<evidence type="ECO:0000313" key="7">
    <source>
        <dbReference type="Proteomes" id="UP000014216"/>
    </source>
</evidence>
<dbReference type="PATRIC" id="fig|1286635.3.peg.2632"/>
<evidence type="ECO:0000256" key="4">
    <source>
        <dbReference type="ARBA" id="ARBA00023014"/>
    </source>
</evidence>
<dbReference type="OrthoDB" id="9785566at2"/>
<reference evidence="6 7" key="1">
    <citation type="journal article" date="2013" name="Genome Announc.">
        <title>Draft Genome Sequence of Desulfotignum phosphitoxidans DSM 13687 Strain FiPS-3.</title>
        <authorList>
            <person name="Poehlein A."/>
            <person name="Daniel R."/>
            <person name="Simeonova D.D."/>
        </authorList>
    </citation>
    <scope>NUCLEOTIDE SEQUENCE [LARGE SCALE GENOMIC DNA]</scope>
    <source>
        <strain evidence="6 7">DSM 13687</strain>
    </source>
</reference>
<keyword evidence="3" id="KW-0408">Iron</keyword>
<dbReference type="AlphaFoldDB" id="S0G4H6"/>
<proteinExistence type="predicted"/>
<dbReference type="GO" id="GO:0046872">
    <property type="term" value="F:metal ion binding"/>
    <property type="evidence" value="ECO:0007669"/>
    <property type="project" value="UniProtKB-KW"/>
</dbReference>
<sequence>MEHFEPEIVAFCCHYCAYTAADMAGSKRISYPSNVKIIRVPCSGKVDAIHLMKALEKGADGVYVAGCLAGDCHFKNGNVRAEARVNRVKKLLTELGWEPERVAMYNMSAGMGEAFAQVAKEFTETIKKLGPNPGRTGAVDKAAS</sequence>
<dbReference type="GO" id="GO:0016491">
    <property type="term" value="F:oxidoreductase activity"/>
    <property type="evidence" value="ECO:0007669"/>
    <property type="project" value="UniProtKB-KW"/>
</dbReference>
<evidence type="ECO:0000259" key="5">
    <source>
        <dbReference type="Pfam" id="PF02662"/>
    </source>
</evidence>